<reference evidence="8" key="1">
    <citation type="submission" date="2020-08" db="EMBL/GenBank/DDBJ databases">
        <title>Plant Genome Project.</title>
        <authorList>
            <person name="Zhang R.-G."/>
        </authorList>
    </citation>
    <scope>NUCLEOTIDE SEQUENCE</scope>
    <source>
        <strain evidence="8">WSP0</strain>
        <tissue evidence="8">Leaf</tissue>
    </source>
</reference>
<proteinExistence type="predicted"/>
<keyword evidence="2" id="KW-0805">Transcription regulation</keyword>
<dbReference type="Gene3D" id="3.40.1810.10">
    <property type="entry name" value="Transcription factor, MADS-box"/>
    <property type="match status" value="1"/>
</dbReference>
<dbReference type="FunFam" id="3.40.1810.10:FF:000010">
    <property type="entry name" value="Agamous-like MADS-box protein AGL30"/>
    <property type="match status" value="1"/>
</dbReference>
<accession>A0AAV6I2S1</accession>
<comment type="caution">
    <text evidence="8">The sequence shown here is derived from an EMBL/GenBank/DDBJ whole genome shotgun (WGS) entry which is preliminary data.</text>
</comment>
<dbReference type="InterPro" id="IPR033897">
    <property type="entry name" value="SRF-like_MADS-box"/>
</dbReference>
<dbReference type="EMBL" id="JACTNZ010000012">
    <property type="protein sequence ID" value="KAG5522801.1"/>
    <property type="molecule type" value="Genomic_DNA"/>
</dbReference>
<evidence type="ECO:0000313" key="9">
    <source>
        <dbReference type="Proteomes" id="UP000823749"/>
    </source>
</evidence>
<evidence type="ECO:0000256" key="3">
    <source>
        <dbReference type="ARBA" id="ARBA00023125"/>
    </source>
</evidence>
<evidence type="ECO:0000256" key="5">
    <source>
        <dbReference type="ARBA" id="ARBA00023242"/>
    </source>
</evidence>
<dbReference type="PANTHER" id="PTHR48019">
    <property type="entry name" value="SERUM RESPONSE FACTOR HOMOLOG"/>
    <property type="match status" value="1"/>
</dbReference>
<dbReference type="GO" id="GO:0046983">
    <property type="term" value="F:protein dimerization activity"/>
    <property type="evidence" value="ECO:0007669"/>
    <property type="project" value="InterPro"/>
</dbReference>
<keyword evidence="9" id="KW-1185">Reference proteome</keyword>
<dbReference type="InterPro" id="IPR036879">
    <property type="entry name" value="TF_MADSbox_sf"/>
</dbReference>
<keyword evidence="5" id="KW-0539">Nucleus</keyword>
<dbReference type="PRINTS" id="PR00404">
    <property type="entry name" value="MADSDOMAIN"/>
</dbReference>
<comment type="subcellular location">
    <subcellularLocation>
        <location evidence="1">Nucleus</location>
    </subcellularLocation>
</comment>
<keyword evidence="6" id="KW-0175">Coiled coil</keyword>
<evidence type="ECO:0000259" key="7">
    <source>
        <dbReference type="PROSITE" id="PS50066"/>
    </source>
</evidence>
<dbReference type="PROSITE" id="PS50066">
    <property type="entry name" value="MADS_BOX_2"/>
    <property type="match status" value="1"/>
</dbReference>
<feature type="coiled-coil region" evidence="6">
    <location>
        <begin position="77"/>
        <end position="134"/>
    </location>
</feature>
<dbReference type="GO" id="GO:0000987">
    <property type="term" value="F:cis-regulatory region sequence-specific DNA binding"/>
    <property type="evidence" value="ECO:0007669"/>
    <property type="project" value="InterPro"/>
</dbReference>
<evidence type="ECO:0000256" key="2">
    <source>
        <dbReference type="ARBA" id="ARBA00023015"/>
    </source>
</evidence>
<dbReference type="InterPro" id="IPR050142">
    <property type="entry name" value="MADS-box/MEF2_TF"/>
</dbReference>
<evidence type="ECO:0000256" key="1">
    <source>
        <dbReference type="ARBA" id="ARBA00004123"/>
    </source>
</evidence>
<evidence type="ECO:0000313" key="8">
    <source>
        <dbReference type="EMBL" id="KAG5522801.1"/>
    </source>
</evidence>
<dbReference type="AlphaFoldDB" id="A0AAV6I2S1"/>
<dbReference type="SMART" id="SM00432">
    <property type="entry name" value="MADS"/>
    <property type="match status" value="1"/>
</dbReference>
<dbReference type="GO" id="GO:0000981">
    <property type="term" value="F:DNA-binding transcription factor activity, RNA polymerase II-specific"/>
    <property type="evidence" value="ECO:0007669"/>
    <property type="project" value="InterPro"/>
</dbReference>
<dbReference type="GO" id="GO:0005634">
    <property type="term" value="C:nucleus"/>
    <property type="evidence" value="ECO:0007669"/>
    <property type="project" value="UniProtKB-SubCell"/>
</dbReference>
<keyword evidence="4" id="KW-0804">Transcription</keyword>
<evidence type="ECO:0000256" key="4">
    <source>
        <dbReference type="ARBA" id="ARBA00023163"/>
    </source>
</evidence>
<organism evidence="8 9">
    <name type="scientific">Rhododendron griersonianum</name>
    <dbReference type="NCBI Taxonomy" id="479676"/>
    <lineage>
        <taxon>Eukaryota</taxon>
        <taxon>Viridiplantae</taxon>
        <taxon>Streptophyta</taxon>
        <taxon>Embryophyta</taxon>
        <taxon>Tracheophyta</taxon>
        <taxon>Spermatophyta</taxon>
        <taxon>Magnoliopsida</taxon>
        <taxon>eudicotyledons</taxon>
        <taxon>Gunneridae</taxon>
        <taxon>Pentapetalae</taxon>
        <taxon>asterids</taxon>
        <taxon>Ericales</taxon>
        <taxon>Ericaceae</taxon>
        <taxon>Ericoideae</taxon>
        <taxon>Rhodoreae</taxon>
        <taxon>Rhododendron</taxon>
    </lineage>
</organism>
<dbReference type="Proteomes" id="UP000823749">
    <property type="component" value="Chromosome 12"/>
</dbReference>
<dbReference type="SUPFAM" id="SSF55455">
    <property type="entry name" value="SRF-like"/>
    <property type="match status" value="1"/>
</dbReference>
<keyword evidence="3" id="KW-0238">DNA-binding</keyword>
<dbReference type="InterPro" id="IPR002100">
    <property type="entry name" value="TF_MADSbox"/>
</dbReference>
<name>A0AAV6I2S1_9ERIC</name>
<protein>
    <recommendedName>
        <fullName evidence="7">MADS-box domain-containing protein</fullName>
    </recommendedName>
</protein>
<evidence type="ECO:0000256" key="6">
    <source>
        <dbReference type="SAM" id="Coils"/>
    </source>
</evidence>
<sequence>MGRVKLKIKRLESTSNRQITYSKRRNGILKKAKELSILCDIDLILLMFSPTGKPTLVRGERSSFEEVIAKFAQLTPHEREKRKLESLEALKKTFKKVDHDVNIQTFLGPSTQSVEELSNQVKILQAQLSEVHKRLSYWNNPDKIGNIEHLSQMEDSLRESLNRIRMQKGSFAKHPLMPLECTSQFQNGMHLPLMMGSMQESQALSWLPNNENQHMMLTGEPNFLLSRDMDCSTDPSLPTYSSYFGSGKTAIDSTIQGHNTGVEDTTAWLRLQLDEQYPYPSYGGLDLPDAKKLKPDSEMNFQGNPFDYEINSNFQLLRRMCDDDVHHAWIPPSEPYTTSMLNGNPFSQLTQATKLSPTSLAPFIEAPRMVPTKLKLHYHCLASNGELLMMPCFTLHHYQMEKKLIFALLLDGACDITRK</sequence>
<dbReference type="CDD" id="cd00266">
    <property type="entry name" value="MADS_SRF_like"/>
    <property type="match status" value="1"/>
</dbReference>
<feature type="domain" description="MADS-box" evidence="7">
    <location>
        <begin position="1"/>
        <end position="53"/>
    </location>
</feature>
<dbReference type="GO" id="GO:0080092">
    <property type="term" value="P:regulation of pollen tube growth"/>
    <property type="evidence" value="ECO:0007669"/>
    <property type="project" value="UniProtKB-ARBA"/>
</dbReference>
<dbReference type="Pfam" id="PF00319">
    <property type="entry name" value="SRF-TF"/>
    <property type="match status" value="1"/>
</dbReference>
<dbReference type="GO" id="GO:0010152">
    <property type="term" value="P:pollen maturation"/>
    <property type="evidence" value="ECO:0007669"/>
    <property type="project" value="UniProtKB-ARBA"/>
</dbReference>
<gene>
    <name evidence="8" type="ORF">RHGRI_034821</name>
</gene>
<dbReference type="GO" id="GO:0045944">
    <property type="term" value="P:positive regulation of transcription by RNA polymerase II"/>
    <property type="evidence" value="ECO:0007669"/>
    <property type="project" value="InterPro"/>
</dbReference>